<keyword evidence="2 7" id="KW-0378">Hydrolase</keyword>
<dbReference type="CDD" id="cd01275">
    <property type="entry name" value="FHIT"/>
    <property type="match status" value="1"/>
</dbReference>
<dbReference type="PANTHER" id="PTHR46243:SF1">
    <property type="entry name" value="BIS(5'-ADENOSYL)-TRIPHOSPHATASE"/>
    <property type="match status" value="1"/>
</dbReference>
<dbReference type="Pfam" id="PF01230">
    <property type="entry name" value="HIT"/>
    <property type="match status" value="1"/>
</dbReference>
<comment type="cofactor">
    <cofactor evidence="7">
        <name>Mn(2+)</name>
        <dbReference type="ChEBI" id="CHEBI:29035"/>
    </cofactor>
</comment>
<dbReference type="EMBL" id="ML996690">
    <property type="protein sequence ID" value="KAF2403250.1"/>
    <property type="molecule type" value="Genomic_DNA"/>
</dbReference>
<dbReference type="AlphaFoldDB" id="A0A6G1I4P0"/>
<evidence type="ECO:0000256" key="6">
    <source>
        <dbReference type="PROSITE-ProRule" id="PRU00464"/>
    </source>
</evidence>
<evidence type="ECO:0000313" key="10">
    <source>
        <dbReference type="EMBL" id="KAF2403250.1"/>
    </source>
</evidence>
<feature type="site" description="Important for induction of apoptosis" evidence="5">
    <location>
        <position position="124"/>
    </location>
</feature>
<dbReference type="InterPro" id="IPR036265">
    <property type="entry name" value="HIT-like_sf"/>
</dbReference>
<feature type="binding site" evidence="4">
    <location>
        <position position="90"/>
    </location>
    <ligand>
        <name>substrate</name>
    </ligand>
</feature>
<sequence length="196" mass="21564">MSPLIPKSRTIYFGQFLVTPQVFHTTPLSFALVNLKPILPGHVLVSPLRPVPRLRDLSPAEVADLFTTVQRVGRMLERVYGAAALNVAVQDGVAAGQTVPHVHAHIIPRSQDDLADQGGGDVLYDLLDGEEGDVGAHLRMHHAAKRQRSKFPVVPDTDRKPRNEEEMSKEAEWFAREMAKETEGTDAEGSAESRDS</sequence>
<evidence type="ECO:0000256" key="5">
    <source>
        <dbReference type="PIRSR" id="PIRSR639383-3"/>
    </source>
</evidence>
<feature type="binding site" evidence="4">
    <location>
        <begin position="96"/>
        <end position="99"/>
    </location>
    <ligand>
        <name>substrate</name>
    </ligand>
</feature>
<dbReference type="Proteomes" id="UP000799640">
    <property type="component" value="Unassembled WGS sequence"/>
</dbReference>
<keyword evidence="11" id="KW-1185">Reference proteome</keyword>
<dbReference type="InterPro" id="IPR051884">
    <property type="entry name" value="Bis(5'-adenosyl)-TPase_reg"/>
</dbReference>
<feature type="domain" description="HIT" evidence="9">
    <location>
        <begin position="9"/>
        <end position="116"/>
    </location>
</feature>
<protein>
    <recommendedName>
        <fullName evidence="7">Bis(5'-adenosyl)-triphosphatase</fullName>
        <ecNumber evidence="7">3.6.1.29</ecNumber>
    </recommendedName>
</protein>
<evidence type="ECO:0000256" key="2">
    <source>
        <dbReference type="ARBA" id="ARBA00022801"/>
    </source>
</evidence>
<name>A0A6G1I4P0_9PEZI</name>
<gene>
    <name evidence="10" type="ORF">EJ06DRAFT_528196</name>
</gene>
<dbReference type="EC" id="3.6.1.29" evidence="7"/>
<dbReference type="Gene3D" id="3.30.428.10">
    <property type="entry name" value="HIT-like"/>
    <property type="match status" value="1"/>
</dbReference>
<evidence type="ECO:0000259" key="9">
    <source>
        <dbReference type="PROSITE" id="PS51084"/>
    </source>
</evidence>
<evidence type="ECO:0000256" key="3">
    <source>
        <dbReference type="PIRSR" id="PIRSR639383-1"/>
    </source>
</evidence>
<dbReference type="GO" id="GO:0000166">
    <property type="term" value="F:nucleotide binding"/>
    <property type="evidence" value="ECO:0007669"/>
    <property type="project" value="UniProtKB-KW"/>
</dbReference>
<evidence type="ECO:0000256" key="8">
    <source>
        <dbReference type="SAM" id="MobiDB-lite"/>
    </source>
</evidence>
<keyword evidence="1 7" id="KW-0547">Nucleotide-binding</keyword>
<reference evidence="10" key="1">
    <citation type="journal article" date="2020" name="Stud. Mycol.">
        <title>101 Dothideomycetes genomes: a test case for predicting lifestyles and emergence of pathogens.</title>
        <authorList>
            <person name="Haridas S."/>
            <person name="Albert R."/>
            <person name="Binder M."/>
            <person name="Bloem J."/>
            <person name="Labutti K."/>
            <person name="Salamov A."/>
            <person name="Andreopoulos B."/>
            <person name="Baker S."/>
            <person name="Barry K."/>
            <person name="Bills G."/>
            <person name="Bluhm B."/>
            <person name="Cannon C."/>
            <person name="Castanera R."/>
            <person name="Culley D."/>
            <person name="Daum C."/>
            <person name="Ezra D."/>
            <person name="Gonzalez J."/>
            <person name="Henrissat B."/>
            <person name="Kuo A."/>
            <person name="Liang C."/>
            <person name="Lipzen A."/>
            <person name="Lutzoni F."/>
            <person name="Magnuson J."/>
            <person name="Mondo S."/>
            <person name="Nolan M."/>
            <person name="Ohm R."/>
            <person name="Pangilinan J."/>
            <person name="Park H.-J."/>
            <person name="Ramirez L."/>
            <person name="Alfaro M."/>
            <person name="Sun H."/>
            <person name="Tritt A."/>
            <person name="Yoshinaga Y."/>
            <person name="Zwiers L.-H."/>
            <person name="Turgeon B."/>
            <person name="Goodwin S."/>
            <person name="Spatafora J."/>
            <person name="Crous P."/>
            <person name="Grigoriev I."/>
        </authorList>
    </citation>
    <scope>NUCLEOTIDE SEQUENCE</scope>
    <source>
        <strain evidence="10">CBS 262.69</strain>
    </source>
</reference>
<dbReference type="PROSITE" id="PS51084">
    <property type="entry name" value="HIT_2"/>
    <property type="match status" value="1"/>
</dbReference>
<evidence type="ECO:0000256" key="1">
    <source>
        <dbReference type="ARBA" id="ARBA00022741"/>
    </source>
</evidence>
<feature type="region of interest" description="Disordered" evidence="8">
    <location>
        <begin position="146"/>
        <end position="196"/>
    </location>
</feature>
<dbReference type="FunFam" id="3.30.428.10:FF:000011">
    <property type="entry name" value="Fragile histidine triad"/>
    <property type="match status" value="1"/>
</dbReference>
<accession>A0A6G1I4P0</accession>
<feature type="binding site" evidence="4">
    <location>
        <position position="34"/>
    </location>
    <ligand>
        <name>substrate</name>
    </ligand>
</feature>
<feature type="short sequence motif" description="Histidine triad motif" evidence="6">
    <location>
        <begin position="101"/>
        <end position="105"/>
    </location>
</feature>
<dbReference type="InterPro" id="IPR011146">
    <property type="entry name" value="HIT-like"/>
</dbReference>
<dbReference type="InterPro" id="IPR039383">
    <property type="entry name" value="FHIT"/>
</dbReference>
<dbReference type="SUPFAM" id="SSF54197">
    <property type="entry name" value="HIT-like"/>
    <property type="match status" value="1"/>
</dbReference>
<dbReference type="PANTHER" id="PTHR46243">
    <property type="entry name" value="BIS(5'-ADENOSYL)-TRIPHOSPHATASE"/>
    <property type="match status" value="1"/>
</dbReference>
<organism evidence="10 11">
    <name type="scientific">Trichodelitschia bisporula</name>
    <dbReference type="NCBI Taxonomy" id="703511"/>
    <lineage>
        <taxon>Eukaryota</taxon>
        <taxon>Fungi</taxon>
        <taxon>Dikarya</taxon>
        <taxon>Ascomycota</taxon>
        <taxon>Pezizomycotina</taxon>
        <taxon>Dothideomycetes</taxon>
        <taxon>Dothideomycetes incertae sedis</taxon>
        <taxon>Phaeotrichales</taxon>
        <taxon>Phaeotrichaceae</taxon>
        <taxon>Trichodelitschia</taxon>
    </lineage>
</organism>
<feature type="compositionally biased region" description="Basic and acidic residues" evidence="8">
    <location>
        <begin position="156"/>
        <end position="183"/>
    </location>
</feature>
<comment type="catalytic activity">
    <reaction evidence="7">
        <text>P(1),P(3)-bis(5'-adenosyl) triphosphate + H2O = AMP + ADP + 2 H(+)</text>
        <dbReference type="Rhea" id="RHEA:13893"/>
        <dbReference type="ChEBI" id="CHEBI:15377"/>
        <dbReference type="ChEBI" id="CHEBI:15378"/>
        <dbReference type="ChEBI" id="CHEBI:58529"/>
        <dbReference type="ChEBI" id="CHEBI:456215"/>
        <dbReference type="ChEBI" id="CHEBI:456216"/>
        <dbReference type="EC" id="3.6.1.29"/>
    </reaction>
</comment>
<evidence type="ECO:0000313" key="11">
    <source>
        <dbReference type="Proteomes" id="UP000799640"/>
    </source>
</evidence>
<proteinExistence type="predicted"/>
<dbReference type="GO" id="GO:0047710">
    <property type="term" value="F:bis(5'-adenosyl)-triphosphatase activity"/>
    <property type="evidence" value="ECO:0007669"/>
    <property type="project" value="UniProtKB-UniRule"/>
</dbReference>
<dbReference type="OrthoDB" id="680339at2759"/>
<feature type="binding site" evidence="4">
    <location>
        <position position="105"/>
    </location>
    <ligand>
        <name>substrate</name>
    </ligand>
</feature>
<evidence type="ECO:0000256" key="7">
    <source>
        <dbReference type="RuleBase" id="RU366076"/>
    </source>
</evidence>
<feature type="active site" description="Tele-AMP-histidine intermediate" evidence="3">
    <location>
        <position position="103"/>
    </location>
</feature>
<evidence type="ECO:0000256" key="4">
    <source>
        <dbReference type="PIRSR" id="PIRSR639383-2"/>
    </source>
</evidence>